<comment type="subcellular location">
    <subcellularLocation>
        <location evidence="1">Cell envelope</location>
    </subcellularLocation>
</comment>
<name>A0A239IX99_9BACT</name>
<keyword evidence="5" id="KW-0732">Signal</keyword>
<keyword evidence="4" id="KW-0676">Redox-active center</keyword>
<dbReference type="Proteomes" id="UP000198356">
    <property type="component" value="Unassembled WGS sequence"/>
</dbReference>
<keyword evidence="2" id="KW-0201">Cytochrome c-type biogenesis</keyword>
<feature type="domain" description="Thioredoxin" evidence="6">
    <location>
        <begin position="28"/>
        <end position="163"/>
    </location>
</feature>
<evidence type="ECO:0000313" key="7">
    <source>
        <dbReference type="EMBL" id="SNS98022.1"/>
    </source>
</evidence>
<evidence type="ECO:0000256" key="1">
    <source>
        <dbReference type="ARBA" id="ARBA00004196"/>
    </source>
</evidence>
<evidence type="ECO:0000256" key="3">
    <source>
        <dbReference type="ARBA" id="ARBA00023157"/>
    </source>
</evidence>
<dbReference type="OrthoDB" id="25753at2"/>
<evidence type="ECO:0000256" key="4">
    <source>
        <dbReference type="ARBA" id="ARBA00023284"/>
    </source>
</evidence>
<keyword evidence="3" id="KW-1015">Disulfide bond</keyword>
<evidence type="ECO:0000256" key="5">
    <source>
        <dbReference type="SAM" id="SignalP"/>
    </source>
</evidence>
<dbReference type="InterPro" id="IPR013740">
    <property type="entry name" value="Redoxin"/>
</dbReference>
<dbReference type="PANTHER" id="PTHR42852:SF6">
    <property type="entry name" value="THIOL:DISULFIDE INTERCHANGE PROTEIN DSBE"/>
    <property type="match status" value="1"/>
</dbReference>
<proteinExistence type="predicted"/>
<dbReference type="PANTHER" id="PTHR42852">
    <property type="entry name" value="THIOL:DISULFIDE INTERCHANGE PROTEIN DSBE"/>
    <property type="match status" value="1"/>
</dbReference>
<dbReference type="CDD" id="cd02966">
    <property type="entry name" value="TlpA_like_family"/>
    <property type="match status" value="1"/>
</dbReference>
<reference evidence="7 8" key="1">
    <citation type="submission" date="2017-06" db="EMBL/GenBank/DDBJ databases">
        <authorList>
            <person name="Kim H.J."/>
            <person name="Triplett B.A."/>
        </authorList>
    </citation>
    <scope>NUCLEOTIDE SEQUENCE [LARGE SCALE GENOMIC DNA]</scope>
    <source>
        <strain evidence="7 8">DSM 18704</strain>
    </source>
</reference>
<dbReference type="InterPro" id="IPR013766">
    <property type="entry name" value="Thioredoxin_domain"/>
</dbReference>
<dbReference type="Pfam" id="PF08534">
    <property type="entry name" value="Redoxin"/>
    <property type="match status" value="1"/>
</dbReference>
<feature type="signal peptide" evidence="5">
    <location>
        <begin position="1"/>
        <end position="18"/>
    </location>
</feature>
<evidence type="ECO:0000313" key="8">
    <source>
        <dbReference type="Proteomes" id="UP000198356"/>
    </source>
</evidence>
<dbReference type="InterPro" id="IPR036249">
    <property type="entry name" value="Thioredoxin-like_sf"/>
</dbReference>
<dbReference type="AlphaFoldDB" id="A0A239IX99"/>
<feature type="chain" id="PRO_5012512004" evidence="5">
    <location>
        <begin position="19"/>
        <end position="163"/>
    </location>
</feature>
<dbReference type="InterPro" id="IPR017937">
    <property type="entry name" value="Thioredoxin_CS"/>
</dbReference>
<accession>A0A239IX99</accession>
<dbReference type="GO" id="GO:0017004">
    <property type="term" value="P:cytochrome complex assembly"/>
    <property type="evidence" value="ECO:0007669"/>
    <property type="project" value="UniProtKB-KW"/>
</dbReference>
<dbReference type="PROSITE" id="PS51257">
    <property type="entry name" value="PROKAR_LIPOPROTEIN"/>
    <property type="match status" value="1"/>
</dbReference>
<protein>
    <submittedName>
        <fullName evidence="7">Peroxiredoxin</fullName>
    </submittedName>
</protein>
<dbReference type="Gene3D" id="3.40.30.10">
    <property type="entry name" value="Glutaredoxin"/>
    <property type="match status" value="1"/>
</dbReference>
<gene>
    <name evidence="7" type="ORF">SAMN05421770_103322</name>
</gene>
<dbReference type="GO" id="GO:0030313">
    <property type="term" value="C:cell envelope"/>
    <property type="evidence" value="ECO:0007669"/>
    <property type="project" value="UniProtKB-SubCell"/>
</dbReference>
<evidence type="ECO:0000259" key="6">
    <source>
        <dbReference type="PROSITE" id="PS51352"/>
    </source>
</evidence>
<dbReference type="RefSeq" id="WP_089408425.1">
    <property type="nucleotide sequence ID" value="NZ_FZOU01000003.1"/>
</dbReference>
<organism evidence="7 8">
    <name type="scientific">Granulicella rosea</name>
    <dbReference type="NCBI Taxonomy" id="474952"/>
    <lineage>
        <taxon>Bacteria</taxon>
        <taxon>Pseudomonadati</taxon>
        <taxon>Acidobacteriota</taxon>
        <taxon>Terriglobia</taxon>
        <taxon>Terriglobales</taxon>
        <taxon>Acidobacteriaceae</taxon>
        <taxon>Granulicella</taxon>
    </lineage>
</organism>
<keyword evidence="8" id="KW-1185">Reference proteome</keyword>
<dbReference type="PROSITE" id="PS00194">
    <property type="entry name" value="THIOREDOXIN_1"/>
    <property type="match status" value="1"/>
</dbReference>
<sequence length="163" mass="18132">MPKAFRTLFAALTFLTLAAGCDRGDHPGLIGSPAPQFTLADGSRSVDLAKLRGHVVIVNFWATWCLPCVDELPSLLALQRQMPNVDIVAISQDEDPVVYKNFLDQYHVDLLSLRDPSGRIPALYGTAKIPESYIIDRTGVVRRKFVSSQKWTSSEIVDYINKL</sequence>
<dbReference type="InterPro" id="IPR050553">
    <property type="entry name" value="Thioredoxin_ResA/DsbE_sf"/>
</dbReference>
<dbReference type="EMBL" id="FZOU01000003">
    <property type="protein sequence ID" value="SNS98022.1"/>
    <property type="molecule type" value="Genomic_DNA"/>
</dbReference>
<evidence type="ECO:0000256" key="2">
    <source>
        <dbReference type="ARBA" id="ARBA00022748"/>
    </source>
</evidence>
<dbReference type="SUPFAM" id="SSF52833">
    <property type="entry name" value="Thioredoxin-like"/>
    <property type="match status" value="1"/>
</dbReference>
<dbReference type="GO" id="GO:0016491">
    <property type="term" value="F:oxidoreductase activity"/>
    <property type="evidence" value="ECO:0007669"/>
    <property type="project" value="InterPro"/>
</dbReference>
<dbReference type="PROSITE" id="PS51352">
    <property type="entry name" value="THIOREDOXIN_2"/>
    <property type="match status" value="1"/>
</dbReference>